<dbReference type="PANTHER" id="PTHR30558">
    <property type="entry name" value="EXBD MEMBRANE COMPONENT OF PMF-DRIVEN MACROMOLECULE IMPORT SYSTEM"/>
    <property type="match status" value="1"/>
</dbReference>
<comment type="similarity">
    <text evidence="2 7">Belongs to the ExbD/TolR family.</text>
</comment>
<dbReference type="GO" id="GO:0022857">
    <property type="term" value="F:transmembrane transporter activity"/>
    <property type="evidence" value="ECO:0007669"/>
    <property type="project" value="InterPro"/>
</dbReference>
<keyword evidence="6 8" id="KW-0472">Membrane</keyword>
<reference evidence="9 10" key="1">
    <citation type="submission" date="2019-02" db="EMBL/GenBank/DDBJ databases">
        <title>Bacterial novel species Emticicia sp. 17J42-9 isolated from soil.</title>
        <authorList>
            <person name="Jung H.-Y."/>
        </authorList>
    </citation>
    <scope>NUCLEOTIDE SEQUENCE [LARGE SCALE GENOMIC DNA]</scope>
    <source>
        <strain evidence="9 10">17J42-9</strain>
    </source>
</reference>
<feature type="transmembrane region" description="Helical" evidence="8">
    <location>
        <begin position="15"/>
        <end position="35"/>
    </location>
</feature>
<evidence type="ECO:0000313" key="10">
    <source>
        <dbReference type="Proteomes" id="UP000293162"/>
    </source>
</evidence>
<dbReference type="GO" id="GO:0005886">
    <property type="term" value="C:plasma membrane"/>
    <property type="evidence" value="ECO:0007669"/>
    <property type="project" value="UniProtKB-SubCell"/>
</dbReference>
<dbReference type="OrthoDB" id="952702at2"/>
<dbReference type="EMBL" id="SEWF01000098">
    <property type="protein sequence ID" value="RYU91748.1"/>
    <property type="molecule type" value="Genomic_DNA"/>
</dbReference>
<name>A0A4Q5LQJ2_9BACT</name>
<evidence type="ECO:0000256" key="1">
    <source>
        <dbReference type="ARBA" id="ARBA00004162"/>
    </source>
</evidence>
<sequence>MAEIATNARVARVDMTPMVDLGFLLITFFMFTTTFSTPNMMKLVMPDTNQVLDPPDVTQENSLTLVLGKNDRIFWHQINYNELNTDYLKEVNYGITLRQLILEKRKNAVEPESFTVIIRATDDANYKNAVDALDEMTITKQERYVLADITPKEKQVYEAKLKP</sequence>
<keyword evidence="4 7" id="KW-0812">Transmembrane</keyword>
<evidence type="ECO:0000313" key="9">
    <source>
        <dbReference type="EMBL" id="RYU91748.1"/>
    </source>
</evidence>
<protein>
    <submittedName>
        <fullName evidence="9">Biopolymer transporter ExbD</fullName>
    </submittedName>
</protein>
<keyword evidence="10" id="KW-1185">Reference proteome</keyword>
<organism evidence="9 10">
    <name type="scientific">Emticicia agri</name>
    <dbReference type="NCBI Taxonomy" id="2492393"/>
    <lineage>
        <taxon>Bacteria</taxon>
        <taxon>Pseudomonadati</taxon>
        <taxon>Bacteroidota</taxon>
        <taxon>Cytophagia</taxon>
        <taxon>Cytophagales</taxon>
        <taxon>Leadbetterellaceae</taxon>
        <taxon>Emticicia</taxon>
    </lineage>
</organism>
<evidence type="ECO:0000256" key="3">
    <source>
        <dbReference type="ARBA" id="ARBA00022475"/>
    </source>
</evidence>
<evidence type="ECO:0000256" key="8">
    <source>
        <dbReference type="SAM" id="Phobius"/>
    </source>
</evidence>
<evidence type="ECO:0000256" key="5">
    <source>
        <dbReference type="ARBA" id="ARBA00022989"/>
    </source>
</evidence>
<dbReference type="GO" id="GO:0015031">
    <property type="term" value="P:protein transport"/>
    <property type="evidence" value="ECO:0007669"/>
    <property type="project" value="UniProtKB-KW"/>
</dbReference>
<keyword evidence="7" id="KW-0813">Transport</keyword>
<proteinExistence type="inferred from homology"/>
<dbReference type="RefSeq" id="WP_130024316.1">
    <property type="nucleotide sequence ID" value="NZ_SEWF01000098.1"/>
</dbReference>
<accession>A0A4Q5LQJ2</accession>
<comment type="caution">
    <text evidence="9">The sequence shown here is derived from an EMBL/GenBank/DDBJ whole genome shotgun (WGS) entry which is preliminary data.</text>
</comment>
<dbReference type="PANTHER" id="PTHR30558:SF3">
    <property type="entry name" value="BIOPOLYMER TRANSPORT PROTEIN EXBD-RELATED"/>
    <property type="match status" value="1"/>
</dbReference>
<dbReference type="InterPro" id="IPR003400">
    <property type="entry name" value="ExbD"/>
</dbReference>
<dbReference type="Pfam" id="PF02472">
    <property type="entry name" value="ExbD"/>
    <property type="match status" value="1"/>
</dbReference>
<evidence type="ECO:0000256" key="6">
    <source>
        <dbReference type="ARBA" id="ARBA00023136"/>
    </source>
</evidence>
<evidence type="ECO:0000256" key="4">
    <source>
        <dbReference type="ARBA" id="ARBA00022692"/>
    </source>
</evidence>
<keyword evidence="5 8" id="KW-1133">Transmembrane helix</keyword>
<evidence type="ECO:0000256" key="7">
    <source>
        <dbReference type="RuleBase" id="RU003879"/>
    </source>
</evidence>
<gene>
    <name evidence="9" type="ORF">EWM59_26975</name>
</gene>
<comment type="subcellular location">
    <subcellularLocation>
        <location evidence="1">Cell membrane</location>
        <topology evidence="1">Single-pass membrane protein</topology>
    </subcellularLocation>
    <subcellularLocation>
        <location evidence="7">Cell membrane</location>
        <topology evidence="7">Single-pass type II membrane protein</topology>
    </subcellularLocation>
</comment>
<keyword evidence="7" id="KW-0653">Protein transport</keyword>
<evidence type="ECO:0000256" key="2">
    <source>
        <dbReference type="ARBA" id="ARBA00005811"/>
    </source>
</evidence>
<dbReference type="Proteomes" id="UP000293162">
    <property type="component" value="Unassembled WGS sequence"/>
</dbReference>
<dbReference type="AlphaFoldDB" id="A0A4Q5LQJ2"/>
<keyword evidence="3" id="KW-1003">Cell membrane</keyword>